<dbReference type="PANTHER" id="PTHR43000">
    <property type="entry name" value="DTDP-D-GLUCOSE 4,6-DEHYDRATASE-RELATED"/>
    <property type="match status" value="1"/>
</dbReference>
<proteinExistence type="inferred from homology"/>
<dbReference type="Pfam" id="PF01370">
    <property type="entry name" value="Epimerase"/>
    <property type="match status" value="1"/>
</dbReference>
<protein>
    <recommendedName>
        <fullName evidence="2">NAD-dependent epimerase/dehydratase domain-containing protein</fullName>
    </recommendedName>
</protein>
<feature type="domain" description="NAD-dependent epimerase/dehydratase" evidence="2">
    <location>
        <begin position="5"/>
        <end position="143"/>
    </location>
</feature>
<feature type="non-terminal residue" evidence="3">
    <location>
        <position position="144"/>
    </location>
</feature>
<sequence>MNNYLITGGCGFIGSTLVEKLISNGSKVFVIDDLSTGKISNLPKSEKITFFEESVQNIGEFNIDKLDGIFHLAAQTSVPFSIDKFYESTSNNLLSSIRIFDFAVKNLIPIVYASSSAVYGNLKLGSEKIENYDIISPYAQDKLT</sequence>
<evidence type="ECO:0000256" key="1">
    <source>
        <dbReference type="ARBA" id="ARBA00007637"/>
    </source>
</evidence>
<comment type="similarity">
    <text evidence="1">Belongs to the NAD(P)-dependent epimerase/dehydratase family.</text>
</comment>
<dbReference type="AlphaFoldDB" id="A0A382XRR2"/>
<evidence type="ECO:0000259" key="2">
    <source>
        <dbReference type="Pfam" id="PF01370"/>
    </source>
</evidence>
<accession>A0A382XRR2</accession>
<gene>
    <name evidence="3" type="ORF">METZ01_LOCUS426384</name>
</gene>
<reference evidence="3" key="1">
    <citation type="submission" date="2018-05" db="EMBL/GenBank/DDBJ databases">
        <authorList>
            <person name="Lanie J.A."/>
            <person name="Ng W.-L."/>
            <person name="Kazmierczak K.M."/>
            <person name="Andrzejewski T.M."/>
            <person name="Davidsen T.M."/>
            <person name="Wayne K.J."/>
            <person name="Tettelin H."/>
            <person name="Glass J.I."/>
            <person name="Rusch D."/>
            <person name="Podicherti R."/>
            <person name="Tsui H.-C.T."/>
            <person name="Winkler M.E."/>
        </authorList>
    </citation>
    <scope>NUCLEOTIDE SEQUENCE</scope>
</reference>
<dbReference type="InterPro" id="IPR036291">
    <property type="entry name" value="NAD(P)-bd_dom_sf"/>
</dbReference>
<evidence type="ECO:0000313" key="3">
    <source>
        <dbReference type="EMBL" id="SVD73530.1"/>
    </source>
</evidence>
<dbReference type="SUPFAM" id="SSF51735">
    <property type="entry name" value="NAD(P)-binding Rossmann-fold domains"/>
    <property type="match status" value="1"/>
</dbReference>
<dbReference type="Gene3D" id="3.40.50.720">
    <property type="entry name" value="NAD(P)-binding Rossmann-like Domain"/>
    <property type="match status" value="1"/>
</dbReference>
<dbReference type="EMBL" id="UINC01169809">
    <property type="protein sequence ID" value="SVD73530.1"/>
    <property type="molecule type" value="Genomic_DNA"/>
</dbReference>
<name>A0A382XRR2_9ZZZZ</name>
<dbReference type="InterPro" id="IPR001509">
    <property type="entry name" value="Epimerase_deHydtase"/>
</dbReference>
<organism evidence="3">
    <name type="scientific">marine metagenome</name>
    <dbReference type="NCBI Taxonomy" id="408172"/>
    <lineage>
        <taxon>unclassified sequences</taxon>
        <taxon>metagenomes</taxon>
        <taxon>ecological metagenomes</taxon>
    </lineage>
</organism>